<evidence type="ECO:0000313" key="4">
    <source>
        <dbReference type="Proteomes" id="UP001059596"/>
    </source>
</evidence>
<proteinExistence type="predicted"/>
<feature type="domain" description="TIL" evidence="2">
    <location>
        <begin position="31"/>
        <end position="86"/>
    </location>
</feature>
<feature type="chain" id="PRO_5040214195" description="TIL domain-containing protein" evidence="1">
    <location>
        <begin position="22"/>
        <end position="98"/>
    </location>
</feature>
<reference evidence="3" key="1">
    <citation type="journal article" date="2023" name="Genome Biol. Evol.">
        <title>Long-read-based Genome Assembly of Drosophila gunungcola Reveals Fewer Chemosensory Genes in Flower-breeding Species.</title>
        <authorList>
            <person name="Negi A."/>
            <person name="Liao B.Y."/>
            <person name="Yeh S.D."/>
        </authorList>
    </citation>
    <scope>NUCLEOTIDE SEQUENCE</scope>
    <source>
        <strain evidence="3">Sukarami</strain>
    </source>
</reference>
<dbReference type="InterPro" id="IPR036084">
    <property type="entry name" value="Ser_inhib-like_sf"/>
</dbReference>
<dbReference type="SUPFAM" id="SSF57567">
    <property type="entry name" value="Serine protease inhibitors"/>
    <property type="match status" value="1"/>
</dbReference>
<dbReference type="AlphaFoldDB" id="A0A9P9YX21"/>
<sequence>MLYHQITLGLMQLFLLLGASATFPRSEPCGEHEERACLPCTEPKCSHPYIQEPLCAFFKKCHLGCGCKFGYVRHDFNNRCISALECRRPVHQLPIPFI</sequence>
<organism evidence="3 4">
    <name type="scientific">Drosophila gunungcola</name>
    <name type="common">fruit fly</name>
    <dbReference type="NCBI Taxonomy" id="103775"/>
    <lineage>
        <taxon>Eukaryota</taxon>
        <taxon>Metazoa</taxon>
        <taxon>Ecdysozoa</taxon>
        <taxon>Arthropoda</taxon>
        <taxon>Hexapoda</taxon>
        <taxon>Insecta</taxon>
        <taxon>Pterygota</taxon>
        <taxon>Neoptera</taxon>
        <taxon>Endopterygota</taxon>
        <taxon>Diptera</taxon>
        <taxon>Brachycera</taxon>
        <taxon>Muscomorpha</taxon>
        <taxon>Ephydroidea</taxon>
        <taxon>Drosophilidae</taxon>
        <taxon>Drosophila</taxon>
        <taxon>Sophophora</taxon>
    </lineage>
</organism>
<protein>
    <recommendedName>
        <fullName evidence="2">TIL domain-containing protein</fullName>
    </recommendedName>
</protein>
<accession>A0A9P9YX21</accession>
<evidence type="ECO:0000313" key="3">
    <source>
        <dbReference type="EMBL" id="KAI8044264.1"/>
    </source>
</evidence>
<keyword evidence="4" id="KW-1185">Reference proteome</keyword>
<keyword evidence="1" id="KW-0732">Signal</keyword>
<feature type="signal peptide" evidence="1">
    <location>
        <begin position="1"/>
        <end position="21"/>
    </location>
</feature>
<dbReference type="Pfam" id="PF01826">
    <property type="entry name" value="TIL"/>
    <property type="match status" value="1"/>
</dbReference>
<dbReference type="OrthoDB" id="6236007at2759"/>
<gene>
    <name evidence="3" type="ORF">M5D96_000415</name>
</gene>
<comment type="caution">
    <text evidence="3">The sequence shown here is derived from an EMBL/GenBank/DDBJ whole genome shotgun (WGS) entry which is preliminary data.</text>
</comment>
<evidence type="ECO:0000256" key="1">
    <source>
        <dbReference type="SAM" id="SignalP"/>
    </source>
</evidence>
<dbReference type="InterPro" id="IPR002919">
    <property type="entry name" value="TIL_dom"/>
</dbReference>
<evidence type="ECO:0000259" key="2">
    <source>
        <dbReference type="Pfam" id="PF01826"/>
    </source>
</evidence>
<dbReference type="Proteomes" id="UP001059596">
    <property type="component" value="Chromosome 3R"/>
</dbReference>
<dbReference type="EMBL" id="JAMKOV010000001">
    <property type="protein sequence ID" value="KAI8044264.1"/>
    <property type="molecule type" value="Genomic_DNA"/>
</dbReference>
<dbReference type="Gene3D" id="2.10.25.10">
    <property type="entry name" value="Laminin"/>
    <property type="match status" value="1"/>
</dbReference>
<name>A0A9P9YX21_9MUSC</name>